<sequence length="166" mass="17287">MVDQVKDAGELDGNKKEDWMNAKWRPMMGWMYMLVCTCDFVIFPVLWSIFHAIIHSGNVTQWQPLTLQGAGLFHMAMGAIIGVAAFGRTQEKLAGANNGGLSTPSFGSSSPAPSSFGSPAPAPAFGASSSSSFTPAPAPAPAFGSATPAVNANGQKVVPAQSMPEL</sequence>
<gene>
    <name evidence="3" type="ORF">UFOVP112_446</name>
</gene>
<dbReference type="EMBL" id="LR796233">
    <property type="protein sequence ID" value="CAB4129348.1"/>
    <property type="molecule type" value="Genomic_DNA"/>
</dbReference>
<accession>A0A6J5L3R1</accession>
<feature type="compositionally biased region" description="Low complexity" evidence="1">
    <location>
        <begin position="102"/>
        <end position="138"/>
    </location>
</feature>
<feature type="transmembrane region" description="Helical" evidence="2">
    <location>
        <begin position="30"/>
        <end position="54"/>
    </location>
</feature>
<keyword evidence="2" id="KW-0472">Membrane</keyword>
<protein>
    <submittedName>
        <fullName evidence="3">Holin of 3TMs, for gene-transfer release</fullName>
    </submittedName>
</protein>
<organism evidence="3">
    <name type="scientific">uncultured Caudovirales phage</name>
    <dbReference type="NCBI Taxonomy" id="2100421"/>
    <lineage>
        <taxon>Viruses</taxon>
        <taxon>Duplodnaviria</taxon>
        <taxon>Heunggongvirae</taxon>
        <taxon>Uroviricota</taxon>
        <taxon>Caudoviricetes</taxon>
        <taxon>Peduoviridae</taxon>
        <taxon>Maltschvirus</taxon>
        <taxon>Maltschvirus maltsch</taxon>
    </lineage>
</organism>
<evidence type="ECO:0000256" key="2">
    <source>
        <dbReference type="SAM" id="Phobius"/>
    </source>
</evidence>
<feature type="transmembrane region" description="Helical" evidence="2">
    <location>
        <begin position="66"/>
        <end position="86"/>
    </location>
</feature>
<name>A0A6J5L3R1_9CAUD</name>
<evidence type="ECO:0000256" key="1">
    <source>
        <dbReference type="SAM" id="MobiDB-lite"/>
    </source>
</evidence>
<proteinExistence type="predicted"/>
<dbReference type="InterPro" id="IPR021497">
    <property type="entry name" value="GTA_holin_3TM"/>
</dbReference>
<evidence type="ECO:0000313" key="3">
    <source>
        <dbReference type="EMBL" id="CAB4129348.1"/>
    </source>
</evidence>
<keyword evidence="2" id="KW-0812">Transmembrane</keyword>
<feature type="region of interest" description="Disordered" evidence="1">
    <location>
        <begin position="97"/>
        <end position="138"/>
    </location>
</feature>
<reference evidence="3" key="1">
    <citation type="submission" date="2020-04" db="EMBL/GenBank/DDBJ databases">
        <authorList>
            <person name="Chiriac C."/>
            <person name="Salcher M."/>
            <person name="Ghai R."/>
            <person name="Kavagutti S V."/>
        </authorList>
    </citation>
    <scope>NUCLEOTIDE SEQUENCE</scope>
</reference>
<keyword evidence="2" id="KW-1133">Transmembrane helix</keyword>
<dbReference type="Pfam" id="PF11351">
    <property type="entry name" value="GTA_holin_3TM"/>
    <property type="match status" value="1"/>
</dbReference>